<comment type="similarity">
    <text evidence="2 7">Belongs to the glycosyl hydrolase 17 family.</text>
</comment>
<evidence type="ECO:0000313" key="9">
    <source>
        <dbReference type="EMBL" id="MQM04236.1"/>
    </source>
</evidence>
<evidence type="ECO:0000256" key="1">
    <source>
        <dbReference type="ARBA" id="ARBA00000382"/>
    </source>
</evidence>
<evidence type="ECO:0000256" key="6">
    <source>
        <dbReference type="ARBA" id="ARBA00023295"/>
    </source>
</evidence>
<dbReference type="InterPro" id="IPR044965">
    <property type="entry name" value="Glyco_hydro_17_plant"/>
</dbReference>
<name>A0A843W8I7_COLES</name>
<keyword evidence="4" id="KW-0732">Signal</keyword>
<dbReference type="InterPro" id="IPR017853">
    <property type="entry name" value="GH"/>
</dbReference>
<evidence type="ECO:0000256" key="5">
    <source>
        <dbReference type="ARBA" id="ARBA00022801"/>
    </source>
</evidence>
<evidence type="ECO:0000256" key="3">
    <source>
        <dbReference type="ARBA" id="ARBA00012780"/>
    </source>
</evidence>
<dbReference type="Pfam" id="PF00332">
    <property type="entry name" value="Glyco_hydro_17"/>
    <property type="match status" value="1"/>
</dbReference>
<dbReference type="GO" id="GO:0005975">
    <property type="term" value="P:carbohydrate metabolic process"/>
    <property type="evidence" value="ECO:0007669"/>
    <property type="project" value="InterPro"/>
</dbReference>
<evidence type="ECO:0000256" key="4">
    <source>
        <dbReference type="ARBA" id="ARBA00022729"/>
    </source>
</evidence>
<gene>
    <name evidence="9" type="ORF">Taro_037033</name>
</gene>
<evidence type="ECO:0000313" key="10">
    <source>
        <dbReference type="Proteomes" id="UP000652761"/>
    </source>
</evidence>
<protein>
    <recommendedName>
        <fullName evidence="3">glucan endo-1,3-beta-D-glucosidase</fullName>
        <ecNumber evidence="3">3.2.1.39</ecNumber>
    </recommendedName>
</protein>
<feature type="non-terminal residue" evidence="9">
    <location>
        <position position="466"/>
    </location>
</feature>
<evidence type="ECO:0000256" key="8">
    <source>
        <dbReference type="SAM" id="MobiDB-lite"/>
    </source>
</evidence>
<accession>A0A843W8I7</accession>
<sequence>EGALRCFHTPSSQLHSVCSSSSCLPTPAIAAFLAPSSSSMATPTPPPLLLLPLLLLLTTPLSSSSSSPTAVGINYGQVADNLPSPTAVIPLLRSLGVSRVKIYDADPAVLRAFADTGVDFVVGLADECVAKVTDPDKALAWVKSNISPFVPRTRISAVTVGNEVLTGKNTALIRALLPAMQSVHTALVALGLDRQVAVTTAHSLAVLETSYPPSAGSFRRDLAPCVSQLLAFLSKTGAPFLINAYPYFAYKADPRKVPLDYVLLQPNPGVVDPFSGLRYQNMLHAQVDAVHTAIERLLGKAKASELEVRVSETGWPSNGDLDEAGATPENARRYNGNIMRMAAQKAGTPLRPNATLQVYIFALFNENQKPGPASERNYGLFKPDGTPAYQLAATSPPAANSSASDGVAAGEGEDGGDDMFDPSTGYYTISSATKVRFSTGIGVSAGFHFVILLRTAALLKGLSLSL</sequence>
<keyword evidence="5" id="KW-0378">Hydrolase</keyword>
<dbReference type="GO" id="GO:0042973">
    <property type="term" value="F:glucan endo-1,3-beta-D-glucosidase activity"/>
    <property type="evidence" value="ECO:0007669"/>
    <property type="project" value="UniProtKB-EC"/>
</dbReference>
<proteinExistence type="inferred from homology"/>
<dbReference type="Proteomes" id="UP000652761">
    <property type="component" value="Unassembled WGS sequence"/>
</dbReference>
<dbReference type="SUPFAM" id="SSF51445">
    <property type="entry name" value="(Trans)glycosidases"/>
    <property type="match status" value="1"/>
</dbReference>
<feature type="compositionally biased region" description="Low complexity" evidence="8">
    <location>
        <begin position="392"/>
        <end position="410"/>
    </location>
</feature>
<dbReference type="Gene3D" id="3.20.20.80">
    <property type="entry name" value="Glycosidases"/>
    <property type="match status" value="1"/>
</dbReference>
<evidence type="ECO:0000256" key="7">
    <source>
        <dbReference type="RuleBase" id="RU004335"/>
    </source>
</evidence>
<dbReference type="EC" id="3.2.1.39" evidence="3"/>
<dbReference type="OrthoDB" id="77201at2759"/>
<comment type="catalytic activity">
    <reaction evidence="1">
        <text>Hydrolysis of (1-&gt;3)-beta-D-glucosidic linkages in (1-&gt;3)-beta-D-glucans.</text>
        <dbReference type="EC" id="3.2.1.39"/>
    </reaction>
</comment>
<comment type="caution">
    <text evidence="9">The sequence shown here is derived from an EMBL/GenBank/DDBJ whole genome shotgun (WGS) entry which is preliminary data.</text>
</comment>
<dbReference type="PANTHER" id="PTHR32227">
    <property type="entry name" value="GLUCAN ENDO-1,3-BETA-GLUCOSIDASE BG1-RELATED-RELATED"/>
    <property type="match status" value="1"/>
</dbReference>
<organism evidence="9 10">
    <name type="scientific">Colocasia esculenta</name>
    <name type="common">Wild taro</name>
    <name type="synonym">Arum esculentum</name>
    <dbReference type="NCBI Taxonomy" id="4460"/>
    <lineage>
        <taxon>Eukaryota</taxon>
        <taxon>Viridiplantae</taxon>
        <taxon>Streptophyta</taxon>
        <taxon>Embryophyta</taxon>
        <taxon>Tracheophyta</taxon>
        <taxon>Spermatophyta</taxon>
        <taxon>Magnoliopsida</taxon>
        <taxon>Liliopsida</taxon>
        <taxon>Araceae</taxon>
        <taxon>Aroideae</taxon>
        <taxon>Colocasieae</taxon>
        <taxon>Colocasia</taxon>
    </lineage>
</organism>
<dbReference type="AlphaFoldDB" id="A0A843W8I7"/>
<reference evidence="9" key="1">
    <citation type="submission" date="2017-07" db="EMBL/GenBank/DDBJ databases">
        <title>Taro Niue Genome Assembly and Annotation.</title>
        <authorList>
            <person name="Atibalentja N."/>
            <person name="Keating K."/>
            <person name="Fields C.J."/>
        </authorList>
    </citation>
    <scope>NUCLEOTIDE SEQUENCE</scope>
    <source>
        <strain evidence="9">Niue_2</strain>
        <tissue evidence="9">Leaf</tissue>
    </source>
</reference>
<dbReference type="EMBL" id="NMUH01003180">
    <property type="protein sequence ID" value="MQM04236.1"/>
    <property type="molecule type" value="Genomic_DNA"/>
</dbReference>
<keyword evidence="6" id="KW-0326">Glycosidase</keyword>
<evidence type="ECO:0000256" key="2">
    <source>
        <dbReference type="ARBA" id="ARBA00008773"/>
    </source>
</evidence>
<dbReference type="InterPro" id="IPR000490">
    <property type="entry name" value="Glyco_hydro_17"/>
</dbReference>
<feature type="region of interest" description="Disordered" evidence="8">
    <location>
        <begin position="392"/>
        <end position="419"/>
    </location>
</feature>
<keyword evidence="10" id="KW-1185">Reference proteome</keyword>
<dbReference type="FunFam" id="3.20.20.80:FF:000005">
    <property type="entry name" value="Glucan endo-1,3-beta-glucosidase 14"/>
    <property type="match status" value="1"/>
</dbReference>